<sequence>MWILRPWRPAAGRRDRRPRGSRSPRPRRRDWRASSRRPPRWRRWRRRAGRRKRRVRRRMGGGRWGRRRTRQVFPRRVSTRRGWSMPEHSRSGPPPLRTGRRRLGSLAGRMRRLRS</sequence>
<accession>A0A2U2BUK1</accession>
<dbReference type="AlphaFoldDB" id="A0A2U2BUK1"/>
<name>A0A2U2BUK1_9PROT</name>
<protein>
    <submittedName>
        <fullName evidence="2">Uncharacterized protein</fullName>
    </submittedName>
</protein>
<dbReference type="EMBL" id="QEXV01000003">
    <property type="protein sequence ID" value="PWE17683.1"/>
    <property type="molecule type" value="Genomic_DNA"/>
</dbReference>
<evidence type="ECO:0000313" key="2">
    <source>
        <dbReference type="EMBL" id="PWE17683.1"/>
    </source>
</evidence>
<proteinExistence type="predicted"/>
<dbReference type="Proteomes" id="UP000245168">
    <property type="component" value="Unassembled WGS sequence"/>
</dbReference>
<feature type="compositionally biased region" description="Basic residues" evidence="1">
    <location>
        <begin position="98"/>
        <end position="115"/>
    </location>
</feature>
<organism evidence="2 3">
    <name type="scientific">Marinicauda salina</name>
    <dbReference type="NCBI Taxonomy" id="2135793"/>
    <lineage>
        <taxon>Bacteria</taxon>
        <taxon>Pseudomonadati</taxon>
        <taxon>Pseudomonadota</taxon>
        <taxon>Alphaproteobacteria</taxon>
        <taxon>Maricaulales</taxon>
        <taxon>Maricaulaceae</taxon>
        <taxon>Marinicauda</taxon>
    </lineage>
</organism>
<feature type="compositionally biased region" description="Basic residues" evidence="1">
    <location>
        <begin position="14"/>
        <end position="70"/>
    </location>
</feature>
<reference evidence="3" key="1">
    <citation type="submission" date="2018-05" db="EMBL/GenBank/DDBJ databases">
        <authorList>
            <person name="Liu B.-T."/>
        </authorList>
    </citation>
    <scope>NUCLEOTIDE SEQUENCE [LARGE SCALE GENOMIC DNA]</scope>
    <source>
        <strain evidence="3">WD6-1</strain>
    </source>
</reference>
<evidence type="ECO:0000256" key="1">
    <source>
        <dbReference type="SAM" id="MobiDB-lite"/>
    </source>
</evidence>
<keyword evidence="3" id="KW-1185">Reference proteome</keyword>
<gene>
    <name evidence="2" type="ORF">DDZ18_08475</name>
</gene>
<feature type="compositionally biased region" description="Low complexity" evidence="1">
    <location>
        <begin position="1"/>
        <end position="10"/>
    </location>
</feature>
<evidence type="ECO:0000313" key="3">
    <source>
        <dbReference type="Proteomes" id="UP000245168"/>
    </source>
</evidence>
<feature type="region of interest" description="Disordered" evidence="1">
    <location>
        <begin position="1"/>
        <end position="115"/>
    </location>
</feature>
<comment type="caution">
    <text evidence="2">The sequence shown here is derived from an EMBL/GenBank/DDBJ whole genome shotgun (WGS) entry which is preliminary data.</text>
</comment>